<gene>
    <name evidence="2" type="primary">LOC142167258</name>
</gene>
<dbReference type="Proteomes" id="UP000790787">
    <property type="component" value="Chromosome 12"/>
</dbReference>
<organism evidence="1 2">
    <name type="scientific">Nicotiana tabacum</name>
    <name type="common">Common tobacco</name>
    <dbReference type="NCBI Taxonomy" id="4097"/>
    <lineage>
        <taxon>Eukaryota</taxon>
        <taxon>Viridiplantae</taxon>
        <taxon>Streptophyta</taxon>
        <taxon>Embryophyta</taxon>
        <taxon>Tracheophyta</taxon>
        <taxon>Spermatophyta</taxon>
        <taxon>Magnoliopsida</taxon>
        <taxon>eudicotyledons</taxon>
        <taxon>Gunneridae</taxon>
        <taxon>Pentapetalae</taxon>
        <taxon>asterids</taxon>
        <taxon>lamiids</taxon>
        <taxon>Solanales</taxon>
        <taxon>Solanaceae</taxon>
        <taxon>Nicotianoideae</taxon>
        <taxon>Nicotianeae</taxon>
        <taxon>Nicotiana</taxon>
    </lineage>
</organism>
<sequence>MEKEAKYKEDGVSSEQLRVLSKQMKNLEVARGSESLDYEDLCIHPDVDMPAGYKPPKFDIFNGTGDPRANSRAYCDKLVGVGRNEKLRIKLFIRSLTGETLIWYIRQVPRNWREWQDMAEDFMNRFRFNTEITPDMFVLVNLQKKLSESFQEYACHWRLEAARTQSPLDDNELTKYFIRAQEGIYFEI</sequence>
<accession>A0AC58SEY3</accession>
<name>A0AC58SEY3_TOBAC</name>
<proteinExistence type="predicted"/>
<dbReference type="RefSeq" id="XP_075083521.1">
    <property type="nucleotide sequence ID" value="XM_075227420.1"/>
</dbReference>
<keyword evidence="1" id="KW-1185">Reference proteome</keyword>
<evidence type="ECO:0000313" key="2">
    <source>
        <dbReference type="RefSeq" id="XP_075083521.1"/>
    </source>
</evidence>
<reference evidence="1" key="1">
    <citation type="journal article" date="2014" name="Nat. Commun.">
        <title>The tobacco genome sequence and its comparison with those of tomato and potato.</title>
        <authorList>
            <person name="Sierro N."/>
            <person name="Battey J.N."/>
            <person name="Ouadi S."/>
            <person name="Bakaher N."/>
            <person name="Bovet L."/>
            <person name="Willig A."/>
            <person name="Goepfert S."/>
            <person name="Peitsch M.C."/>
            <person name="Ivanov N.V."/>
        </authorList>
    </citation>
    <scope>NUCLEOTIDE SEQUENCE [LARGE SCALE GENOMIC DNA]</scope>
</reference>
<protein>
    <submittedName>
        <fullName evidence="2">Uncharacterized protein LOC142167258</fullName>
    </submittedName>
</protein>
<evidence type="ECO:0000313" key="1">
    <source>
        <dbReference type="Proteomes" id="UP000790787"/>
    </source>
</evidence>
<reference evidence="2" key="2">
    <citation type="submission" date="2025-08" db="UniProtKB">
        <authorList>
            <consortium name="RefSeq"/>
        </authorList>
    </citation>
    <scope>IDENTIFICATION</scope>
    <source>
        <tissue evidence="2">Leaf</tissue>
    </source>
</reference>